<feature type="compositionally biased region" description="Basic and acidic residues" evidence="1">
    <location>
        <begin position="173"/>
        <end position="192"/>
    </location>
</feature>
<feature type="compositionally biased region" description="Acidic residues" evidence="1">
    <location>
        <begin position="240"/>
        <end position="252"/>
    </location>
</feature>
<evidence type="ECO:0000313" key="4">
    <source>
        <dbReference type="Proteomes" id="UP000075243"/>
    </source>
</evidence>
<dbReference type="Gene3D" id="4.10.60.10">
    <property type="entry name" value="Zinc finger, CCHC-type"/>
    <property type="match status" value="1"/>
</dbReference>
<name>A0A151RL66_CAJCA</name>
<dbReference type="Pfam" id="PF03732">
    <property type="entry name" value="Retrotrans_gag"/>
    <property type="match status" value="1"/>
</dbReference>
<organism evidence="3 4">
    <name type="scientific">Cajanus cajan</name>
    <name type="common">Pigeon pea</name>
    <name type="synonym">Cajanus indicus</name>
    <dbReference type="NCBI Taxonomy" id="3821"/>
    <lineage>
        <taxon>Eukaryota</taxon>
        <taxon>Viridiplantae</taxon>
        <taxon>Streptophyta</taxon>
        <taxon>Embryophyta</taxon>
        <taxon>Tracheophyta</taxon>
        <taxon>Spermatophyta</taxon>
        <taxon>Magnoliopsida</taxon>
        <taxon>eudicotyledons</taxon>
        <taxon>Gunneridae</taxon>
        <taxon>Pentapetalae</taxon>
        <taxon>rosids</taxon>
        <taxon>fabids</taxon>
        <taxon>Fabales</taxon>
        <taxon>Fabaceae</taxon>
        <taxon>Papilionoideae</taxon>
        <taxon>50 kb inversion clade</taxon>
        <taxon>NPAAA clade</taxon>
        <taxon>indigoferoid/millettioid clade</taxon>
        <taxon>Phaseoleae</taxon>
        <taxon>Cajanus</taxon>
    </lineage>
</organism>
<dbReference type="Proteomes" id="UP000075243">
    <property type="component" value="Unassembled WGS sequence"/>
</dbReference>
<accession>A0A151RL66</accession>
<feature type="region of interest" description="Disordered" evidence="1">
    <location>
        <begin position="151"/>
        <end position="192"/>
    </location>
</feature>
<sequence>MEVEQLFICHNGSEEKRVPTATLTFQRSFMHWWTSLVKEKQIMRDPSIKYWNELRSALRRRHIPPYYERELMDVFQRLQQRNQSVEEYKQQMELLMLRAGIREEKRTTIARFQSGLNIDIRDKVELFPYRDLNELVQLCIRVENLIKDRKKSTSYPNNDYKKEGSSSQSNIERSQEKNKKKEKENPRDKSSIESRTSSIKCFKCLRRGYIASQCPTKKTMILKDDNIYISDSTTSSSSSSEEDIQDSSEEVSPCDEDLLVAQRLLANQIQEQDKFHTRCKILKNSCSLIMDSGSCNNFCSTRLVEKLHLTLIAHPKSYKLQWLNEDGSIEVKDQVNISLTTGKYKYEDQLKMTKKREKKKTQVLEKSKEDSISSKNLMIKESHFSIKNDCKRTFILHKDFSSSSTTAIDLELKIQNLNIFESKGSQVLSLVKKKWT</sequence>
<proteinExistence type="predicted"/>
<evidence type="ECO:0000259" key="2">
    <source>
        <dbReference type="Pfam" id="PF03732"/>
    </source>
</evidence>
<protein>
    <recommendedName>
        <fullName evidence="2">Retrotransposon gag domain-containing protein</fullName>
    </recommendedName>
</protein>
<gene>
    <name evidence="3" type="ORF">KK1_035283</name>
</gene>
<evidence type="ECO:0000256" key="1">
    <source>
        <dbReference type="SAM" id="MobiDB-lite"/>
    </source>
</evidence>
<dbReference type="InterPro" id="IPR005162">
    <property type="entry name" value="Retrotrans_gag_dom"/>
</dbReference>
<evidence type="ECO:0000313" key="3">
    <source>
        <dbReference type="EMBL" id="KYP43282.1"/>
    </source>
</evidence>
<dbReference type="EMBL" id="KQ483674">
    <property type="protein sequence ID" value="KYP43282.1"/>
    <property type="molecule type" value="Genomic_DNA"/>
</dbReference>
<dbReference type="CDD" id="cd00303">
    <property type="entry name" value="retropepsin_like"/>
    <property type="match status" value="1"/>
</dbReference>
<reference evidence="3" key="1">
    <citation type="journal article" date="2012" name="Nat. Biotechnol.">
        <title>Draft genome sequence of pigeonpea (Cajanus cajan), an orphan legume crop of resource-poor farmers.</title>
        <authorList>
            <person name="Varshney R.K."/>
            <person name="Chen W."/>
            <person name="Li Y."/>
            <person name="Bharti A.K."/>
            <person name="Saxena R.K."/>
            <person name="Schlueter J.A."/>
            <person name="Donoghue M.T."/>
            <person name="Azam S."/>
            <person name="Fan G."/>
            <person name="Whaley A.M."/>
            <person name="Farmer A.D."/>
            <person name="Sheridan J."/>
            <person name="Iwata A."/>
            <person name="Tuteja R."/>
            <person name="Penmetsa R.V."/>
            <person name="Wu W."/>
            <person name="Upadhyaya H.D."/>
            <person name="Yang S.P."/>
            <person name="Shah T."/>
            <person name="Saxena K.B."/>
            <person name="Michael T."/>
            <person name="McCombie W.R."/>
            <person name="Yang B."/>
            <person name="Zhang G."/>
            <person name="Yang H."/>
            <person name="Wang J."/>
            <person name="Spillane C."/>
            <person name="Cook D.R."/>
            <person name="May G.D."/>
            <person name="Xu X."/>
            <person name="Jackson S.A."/>
        </authorList>
    </citation>
    <scope>NUCLEOTIDE SEQUENCE [LARGE SCALE GENOMIC DNA]</scope>
</reference>
<dbReference type="Gramene" id="C.cajan_38599.t">
    <property type="protein sequence ID" value="C.cajan_38599.t"/>
    <property type="gene ID" value="C.cajan_38599"/>
</dbReference>
<keyword evidence="4" id="KW-1185">Reference proteome</keyword>
<dbReference type="PANTHER" id="PTHR35046:SF9">
    <property type="entry name" value="RNA-DIRECTED DNA POLYMERASE"/>
    <property type="match status" value="1"/>
</dbReference>
<dbReference type="AlphaFoldDB" id="A0A151RL66"/>
<dbReference type="PANTHER" id="PTHR35046">
    <property type="entry name" value="ZINC KNUCKLE (CCHC-TYPE) FAMILY PROTEIN"/>
    <property type="match status" value="1"/>
</dbReference>
<feature type="region of interest" description="Disordered" evidence="1">
    <location>
        <begin position="231"/>
        <end position="252"/>
    </location>
</feature>
<feature type="domain" description="Retrotransposon gag" evidence="2">
    <location>
        <begin position="30"/>
        <end position="117"/>
    </location>
</feature>